<dbReference type="RefSeq" id="WP_202956164.1">
    <property type="nucleotide sequence ID" value="NZ_JAPCID010000007.1"/>
</dbReference>
<evidence type="ECO:0000256" key="1">
    <source>
        <dbReference type="SAM" id="SignalP"/>
    </source>
</evidence>
<proteinExistence type="predicted"/>
<dbReference type="EMBL" id="JAPCID010000007">
    <property type="protein sequence ID" value="MDA0136999.1"/>
    <property type="molecule type" value="Genomic_DNA"/>
</dbReference>
<sequence length="172" mass="18479">MRTTLSRLLLTALTVAAFAGLTTSASAASWGNEHAKVRAYLGHIGITDHEGSGNHEYKQYKFDGRVFGKLSPTSLSFKASPAYCAGDEVRVHVVVTGQTWVNDRTMKVTAQLVMYEGASCNSDDLDGVSAPITFNMQPGDMATKYLHVDNTDEGGDWAGAWITFEALKGVGV</sequence>
<gene>
    <name evidence="2" type="ORF">OJ962_05775</name>
</gene>
<name>A0ABT4REM8_9ACTN</name>
<keyword evidence="1" id="KW-0732">Signal</keyword>
<keyword evidence="3" id="KW-1185">Reference proteome</keyword>
<feature type="chain" id="PRO_5046743005" evidence="1">
    <location>
        <begin position="28"/>
        <end position="172"/>
    </location>
</feature>
<evidence type="ECO:0000313" key="2">
    <source>
        <dbReference type="EMBL" id="MDA0136999.1"/>
    </source>
</evidence>
<protein>
    <submittedName>
        <fullName evidence="2">Uncharacterized protein</fullName>
    </submittedName>
</protein>
<feature type="signal peptide" evidence="1">
    <location>
        <begin position="1"/>
        <end position="27"/>
    </location>
</feature>
<reference evidence="2" key="1">
    <citation type="submission" date="2022-10" db="EMBL/GenBank/DDBJ databases">
        <title>The WGS of Solirubrobacter sp. CPCC 204708.</title>
        <authorList>
            <person name="Jiang Z."/>
        </authorList>
    </citation>
    <scope>NUCLEOTIDE SEQUENCE</scope>
    <source>
        <strain evidence="2">CPCC 204708</strain>
    </source>
</reference>
<accession>A0ABT4REM8</accession>
<organism evidence="2 3">
    <name type="scientific">Solirubrobacter deserti</name>
    <dbReference type="NCBI Taxonomy" id="2282478"/>
    <lineage>
        <taxon>Bacteria</taxon>
        <taxon>Bacillati</taxon>
        <taxon>Actinomycetota</taxon>
        <taxon>Thermoleophilia</taxon>
        <taxon>Solirubrobacterales</taxon>
        <taxon>Solirubrobacteraceae</taxon>
        <taxon>Solirubrobacter</taxon>
    </lineage>
</organism>
<dbReference type="Proteomes" id="UP001147700">
    <property type="component" value="Unassembled WGS sequence"/>
</dbReference>
<evidence type="ECO:0000313" key="3">
    <source>
        <dbReference type="Proteomes" id="UP001147700"/>
    </source>
</evidence>
<comment type="caution">
    <text evidence="2">The sequence shown here is derived from an EMBL/GenBank/DDBJ whole genome shotgun (WGS) entry which is preliminary data.</text>
</comment>